<dbReference type="RefSeq" id="WP_067422885.1">
    <property type="nucleotide sequence ID" value="NZ_LZEX01000011.1"/>
</dbReference>
<evidence type="ECO:0000313" key="1">
    <source>
        <dbReference type="EMBL" id="OBU09332.1"/>
    </source>
</evidence>
<protein>
    <submittedName>
        <fullName evidence="1">Uncharacterized protein</fullName>
    </submittedName>
</protein>
<name>A0A1B8HJU4_9GAMM</name>
<organism evidence="1 2">
    <name type="scientific">Morganella psychrotolerans</name>
    <dbReference type="NCBI Taxonomy" id="368603"/>
    <lineage>
        <taxon>Bacteria</taxon>
        <taxon>Pseudomonadati</taxon>
        <taxon>Pseudomonadota</taxon>
        <taxon>Gammaproteobacteria</taxon>
        <taxon>Enterobacterales</taxon>
        <taxon>Morganellaceae</taxon>
        <taxon>Morganella</taxon>
    </lineage>
</organism>
<dbReference type="Proteomes" id="UP000092247">
    <property type="component" value="Unassembled WGS sequence"/>
</dbReference>
<sequence>MDIKSAALENACGNLVDDFSKYFDWDNIGINYTVINVKDKTSSILSSDYEWVLKYWGEDFDLLLNERLNIGIQYWNNYADNFTNILKNVKNNAFKVDFCMKYGDTLELMSINAGGVLSVADMMDVYKWKPVISDYAGRIWKRNEELILPLRPEIRQGSDEINTVENNPTDLLDVHQYMRFGNIRFTRKEILTIRLLLSHRKIKEISAVQGCSEASEHKRIQRIKEKLGCPHASSGGVFNALKENGITLACLDTLVNLP</sequence>
<accession>A0A1B8HJU4</accession>
<dbReference type="EMBL" id="LZEX01000011">
    <property type="protein sequence ID" value="OBU09332.1"/>
    <property type="molecule type" value="Genomic_DNA"/>
</dbReference>
<reference evidence="1 2" key="1">
    <citation type="submission" date="2016-06" db="EMBL/GenBank/DDBJ databases">
        <authorList>
            <person name="Kjaerup R.B."/>
            <person name="Dalgaard T.S."/>
            <person name="Juul-Madsen H.R."/>
        </authorList>
    </citation>
    <scope>NUCLEOTIDE SEQUENCE [LARGE SCALE GENOMIC DNA]</scope>
    <source>
        <strain evidence="1 2">GCSL-Mp3</strain>
    </source>
</reference>
<proteinExistence type="predicted"/>
<comment type="caution">
    <text evidence="1">The sequence shown here is derived from an EMBL/GenBank/DDBJ whole genome shotgun (WGS) entry which is preliminary data.</text>
</comment>
<gene>
    <name evidence="1" type="ORF">AYY17_18990</name>
</gene>
<evidence type="ECO:0000313" key="2">
    <source>
        <dbReference type="Proteomes" id="UP000092247"/>
    </source>
</evidence>
<dbReference type="AlphaFoldDB" id="A0A1B8HJU4"/>